<feature type="region of interest" description="Disordered" evidence="1">
    <location>
        <begin position="222"/>
        <end position="255"/>
    </location>
</feature>
<dbReference type="EMBL" id="BACI01000056">
    <property type="protein sequence ID" value="GAA12650.1"/>
    <property type="molecule type" value="Genomic_DNA"/>
</dbReference>
<dbReference type="InterPro" id="IPR024524">
    <property type="entry name" value="DUF3800"/>
</dbReference>
<accession>F9VVM1</accession>
<reference evidence="2 3" key="1">
    <citation type="submission" date="2011-05" db="EMBL/GenBank/DDBJ databases">
        <title>Whole genome shotgun sequence of Gordonia alkanivorans NBRC 16433.</title>
        <authorList>
            <person name="Hosoyama A."/>
            <person name="Nakamura S."/>
            <person name="Takarada H."/>
            <person name="Tsuchikane K."/>
            <person name="Yamazaki S."/>
            <person name="Fujita N."/>
        </authorList>
    </citation>
    <scope>NUCLEOTIDE SEQUENCE [LARGE SCALE GENOMIC DNA]</scope>
    <source>
        <strain evidence="2 3">NBRC 16433</strain>
    </source>
</reference>
<dbReference type="eggNOG" id="ENOG5032VPW">
    <property type="taxonomic scope" value="Bacteria"/>
</dbReference>
<organism evidence="2 3">
    <name type="scientific">Gordonia alkanivorans NBRC 16433</name>
    <dbReference type="NCBI Taxonomy" id="1027371"/>
    <lineage>
        <taxon>Bacteria</taxon>
        <taxon>Bacillati</taxon>
        <taxon>Actinomycetota</taxon>
        <taxon>Actinomycetes</taxon>
        <taxon>Mycobacteriales</taxon>
        <taxon>Gordoniaceae</taxon>
        <taxon>Gordonia</taxon>
    </lineage>
</organism>
<proteinExistence type="predicted"/>
<dbReference type="AlphaFoldDB" id="F9VVM1"/>
<dbReference type="Pfam" id="PF12686">
    <property type="entry name" value="DUF3800"/>
    <property type="match status" value="1"/>
</dbReference>
<evidence type="ECO:0000313" key="3">
    <source>
        <dbReference type="Proteomes" id="UP000003558"/>
    </source>
</evidence>
<protein>
    <recommendedName>
        <fullName evidence="4">DUF3800 domain-containing protein</fullName>
    </recommendedName>
</protein>
<evidence type="ECO:0008006" key="4">
    <source>
        <dbReference type="Google" id="ProtNLM"/>
    </source>
</evidence>
<evidence type="ECO:0000313" key="2">
    <source>
        <dbReference type="EMBL" id="GAA12650.1"/>
    </source>
</evidence>
<sequence length="255" mass="29077">MIYVDDSGHPASGLHVYGWIEFSPDHWSSVLASWLDTRKMLWREYRIAVTKELHTTEYVNGRGRISKGVPDRHVHAGVEYWKDFGREVAEVCLETLRCTEGLRVGAVYRRGDPGEIATTKRDLYADLVARIEVELAASGGLGLVFMDGDGNDPTYRTTHRGLDLRRRRLIEDAVHIDSATSQLVQMADLVAWSANSHVDRHAHNEFAWQWYEKFLSERDPSRVPQKIESPLDTARPPYPQVWGGLQQPHYAPTQV</sequence>
<comment type="caution">
    <text evidence="2">The sequence shown here is derived from an EMBL/GenBank/DDBJ whole genome shotgun (WGS) entry which is preliminary data.</text>
</comment>
<dbReference type="Proteomes" id="UP000003558">
    <property type="component" value="Unassembled WGS sequence"/>
</dbReference>
<name>F9VVM1_9ACTN</name>
<evidence type="ECO:0000256" key="1">
    <source>
        <dbReference type="SAM" id="MobiDB-lite"/>
    </source>
</evidence>
<gene>
    <name evidence="2" type="ORF">GOALK_056_00830</name>
</gene>